<dbReference type="InterPro" id="IPR015659">
    <property type="entry name" value="Proline_oxidase"/>
</dbReference>
<dbReference type="AlphaFoldDB" id="G7YAY9"/>
<keyword evidence="5" id="KW-0642">Proline metabolism</keyword>
<comment type="similarity">
    <text evidence="2">Belongs to the proline oxidase family.</text>
</comment>
<dbReference type="Gene3D" id="3.20.20.220">
    <property type="match status" value="1"/>
</dbReference>
<evidence type="ECO:0000313" key="10">
    <source>
        <dbReference type="Proteomes" id="UP000008909"/>
    </source>
</evidence>
<keyword evidence="4" id="KW-0560">Oxidoreductase</keyword>
<dbReference type="GO" id="GO:0010133">
    <property type="term" value="P:L-proline catabolic process to L-glutamate"/>
    <property type="evidence" value="ECO:0007669"/>
    <property type="project" value="TreeGrafter"/>
</dbReference>
<dbReference type="GO" id="GO:0071949">
    <property type="term" value="F:FAD binding"/>
    <property type="evidence" value="ECO:0007669"/>
    <property type="project" value="TreeGrafter"/>
</dbReference>
<evidence type="ECO:0000256" key="2">
    <source>
        <dbReference type="ARBA" id="ARBA00005869"/>
    </source>
</evidence>
<evidence type="ECO:0000256" key="3">
    <source>
        <dbReference type="ARBA" id="ARBA00012695"/>
    </source>
</evidence>
<dbReference type="InterPro" id="IPR002872">
    <property type="entry name" value="Proline_DH_dom"/>
</dbReference>
<feature type="domain" description="Proline dehydrogenase" evidence="8">
    <location>
        <begin position="201"/>
        <end position="441"/>
    </location>
</feature>
<evidence type="ECO:0000256" key="6">
    <source>
        <dbReference type="ARBA" id="ARBA00041059"/>
    </source>
</evidence>
<dbReference type="PANTHER" id="PTHR13914">
    <property type="entry name" value="PROLINE OXIDASE"/>
    <property type="match status" value="1"/>
</dbReference>
<evidence type="ECO:0000256" key="4">
    <source>
        <dbReference type="ARBA" id="ARBA00023002"/>
    </source>
</evidence>
<evidence type="ECO:0000256" key="5">
    <source>
        <dbReference type="ARBA" id="ARBA00023062"/>
    </source>
</evidence>
<dbReference type="SUPFAM" id="SSF51730">
    <property type="entry name" value="FAD-linked oxidoreductase"/>
    <property type="match status" value="1"/>
</dbReference>
<evidence type="ECO:0000313" key="9">
    <source>
        <dbReference type="EMBL" id="GAA50123.1"/>
    </source>
</evidence>
<dbReference type="InterPro" id="IPR018247">
    <property type="entry name" value="EF_Hand_1_Ca_BS"/>
</dbReference>
<dbReference type="EMBL" id="DF143015">
    <property type="protein sequence ID" value="GAA50123.1"/>
    <property type="molecule type" value="Genomic_DNA"/>
</dbReference>
<organism evidence="9 10">
    <name type="scientific">Clonorchis sinensis</name>
    <name type="common">Chinese liver fluke</name>
    <dbReference type="NCBI Taxonomy" id="79923"/>
    <lineage>
        <taxon>Eukaryota</taxon>
        <taxon>Metazoa</taxon>
        <taxon>Spiralia</taxon>
        <taxon>Lophotrochozoa</taxon>
        <taxon>Platyhelminthes</taxon>
        <taxon>Trematoda</taxon>
        <taxon>Digenea</taxon>
        <taxon>Opisthorchiida</taxon>
        <taxon>Opisthorchiata</taxon>
        <taxon>Opisthorchiidae</taxon>
        <taxon>Clonorchis</taxon>
    </lineage>
</organism>
<dbReference type="InterPro" id="IPR029041">
    <property type="entry name" value="FAD-linked_oxidoreductase-like"/>
</dbReference>
<dbReference type="GO" id="GO:0005739">
    <property type="term" value="C:mitochondrion"/>
    <property type="evidence" value="ECO:0007669"/>
    <property type="project" value="TreeGrafter"/>
</dbReference>
<comment type="pathway">
    <text evidence="1">Amino-acid degradation; L-proline degradation into L-glutamate; L-glutamate from L-proline: step 1/2.</text>
</comment>
<proteinExistence type="inferred from homology"/>
<evidence type="ECO:0000256" key="1">
    <source>
        <dbReference type="ARBA" id="ARBA00004739"/>
    </source>
</evidence>
<dbReference type="EC" id="1.5.5.2" evidence="3"/>
<reference key="2">
    <citation type="submission" date="2011-10" db="EMBL/GenBank/DDBJ databases">
        <title>The genome and transcriptome sequence of Clonorchis sinensis provide insights into the carcinogenic liver fluke.</title>
        <authorList>
            <person name="Wang X."/>
            <person name="Huang Y."/>
            <person name="Chen W."/>
            <person name="Liu H."/>
            <person name="Guo L."/>
            <person name="Chen Y."/>
            <person name="Luo F."/>
            <person name="Zhou W."/>
            <person name="Sun J."/>
            <person name="Mao Q."/>
            <person name="Liang P."/>
            <person name="Zhou C."/>
            <person name="Tian Y."/>
            <person name="Men J."/>
            <person name="Lv X."/>
            <person name="Huang L."/>
            <person name="Zhou J."/>
            <person name="Hu Y."/>
            <person name="Li R."/>
            <person name="Zhang F."/>
            <person name="Lei H."/>
            <person name="Li X."/>
            <person name="Hu X."/>
            <person name="Liang C."/>
            <person name="Xu J."/>
            <person name="Wu Z."/>
            <person name="Yu X."/>
        </authorList>
    </citation>
    <scope>NUCLEOTIDE SEQUENCE</scope>
    <source>
        <strain>Henan</strain>
    </source>
</reference>
<name>G7YAY9_CLOSI</name>
<gene>
    <name evidence="9" type="ORF">CLF_104095</name>
</gene>
<evidence type="ECO:0000259" key="8">
    <source>
        <dbReference type="Pfam" id="PF01619"/>
    </source>
</evidence>
<dbReference type="PROSITE" id="PS00018">
    <property type="entry name" value="EF_HAND_1"/>
    <property type="match status" value="1"/>
</dbReference>
<dbReference type="PANTHER" id="PTHR13914:SF0">
    <property type="entry name" value="PROLINE DEHYDROGENASE 1, MITOCHONDRIAL"/>
    <property type="match status" value="1"/>
</dbReference>
<sequence>MMMKLTQRNSSMSILAVIGRGGGLAEVVQEPVVRPAAATKQYQTSLQFANRSQNVVAARTYFYESEYQCDRNMEVFLQCLDYVSGSTEKEGFAAIKVTALGRPQLLLQMSDFLVQMKRLFNLLLAADDGNLQNQTTQLRVLDVNNFRQRLERLGVKISYDDNLKWFTLLDVSGDGVVDLLDWSHLKSFEHDLAAIFTVRNRETGKLEQLVPTLTPDGLEQMRNMLRRMDTIATYAKSVGVRVMVDAEQSYFQPAIRRLTMEMMRLFNKDGAVMFNTYQCYLKDAYDLLQQDLNHSEVEGFHFGAKLVRGAYIDQERARARALDYEDPICPTYDATTKMYQSCVLGVLNAIKQRPLGQVSVMMATHNEDMVRFVLEKMYEYNVTPEQRLICFGQLLGMCDHVSFTLGQRGYSVYKYVPYGPVEDVLPYLSRRALENGSMLSKAKLERQTMWSELKRRLKQDYASASILHANAVLSVFSRVSALCAEEVNRITAGIQVHHRLYWSGHLVGSTNRRALVTKVPLLKQSYGVSPMVDDYLESYLGVVKLPVPNLEYIIFLRTKIVEFYFRRSSNKEVDGVAMTALWDQTYPELNSQQKPTENKLTKQSKRISSSCTGLMDRAVHATMDELCGTGVRLHMKAICDLSSWHAPRCLFIRHRVCLAGMHPYSSRYGKRVGATAGETLLAGQTAELVAIVLTRRRHRFKPFESEGKHRLEVWTIVFIVMTTTPFSYPDKLGDVRSGLIPESCHGNTINFFVAGPPEIKLDNLCAQENDVFQVWDGNFDHTQTSVLKVAVRSRLIFRIPKHLRNRYRATGNHRINQKTKIRNSASYHGRWLLRKMVRFTTTEDVLLPNVDHSLNVMTMTCHTADASET</sequence>
<protein>
    <recommendedName>
        <fullName evidence="6">Proline dehydrogenase 1, mitochondrial</fullName>
        <ecNumber evidence="3">1.5.5.2</ecNumber>
    </recommendedName>
    <alternativeName>
        <fullName evidence="7">Proline oxidase</fullName>
    </alternativeName>
</protein>
<accession>G7YAY9</accession>
<evidence type="ECO:0000256" key="7">
    <source>
        <dbReference type="ARBA" id="ARBA00041725"/>
    </source>
</evidence>
<dbReference type="Proteomes" id="UP000008909">
    <property type="component" value="Unassembled WGS sequence"/>
</dbReference>
<reference evidence="9" key="1">
    <citation type="journal article" date="2011" name="Genome Biol.">
        <title>The draft genome of the carcinogenic human liver fluke Clonorchis sinensis.</title>
        <authorList>
            <person name="Wang X."/>
            <person name="Chen W."/>
            <person name="Huang Y."/>
            <person name="Sun J."/>
            <person name="Men J."/>
            <person name="Liu H."/>
            <person name="Luo F."/>
            <person name="Guo L."/>
            <person name="Lv X."/>
            <person name="Deng C."/>
            <person name="Zhou C."/>
            <person name="Fan Y."/>
            <person name="Li X."/>
            <person name="Huang L."/>
            <person name="Hu Y."/>
            <person name="Liang C."/>
            <person name="Hu X."/>
            <person name="Xu J."/>
            <person name="Yu X."/>
        </authorList>
    </citation>
    <scope>NUCLEOTIDE SEQUENCE [LARGE SCALE GENOMIC DNA]</scope>
    <source>
        <strain evidence="9">Henan</strain>
    </source>
</reference>
<dbReference type="Pfam" id="PF01619">
    <property type="entry name" value="Pro_dh"/>
    <property type="match status" value="1"/>
</dbReference>
<keyword evidence="10" id="KW-1185">Reference proteome</keyword>
<dbReference type="GO" id="GO:0004657">
    <property type="term" value="F:proline dehydrogenase activity"/>
    <property type="evidence" value="ECO:0007669"/>
    <property type="project" value="UniProtKB-EC"/>
</dbReference>